<evidence type="ECO:0000256" key="6">
    <source>
        <dbReference type="PIRSR" id="PIRSR625650-2"/>
    </source>
</evidence>
<dbReference type="Pfam" id="PF01565">
    <property type="entry name" value="FAD_binding_4"/>
    <property type="match status" value="1"/>
</dbReference>
<dbReference type="InterPro" id="IPR016169">
    <property type="entry name" value="FAD-bd_PCMH_sub2"/>
</dbReference>
<organism evidence="10 11">
    <name type="scientific">Hoyosella rhizosphaerae</name>
    <dbReference type="NCBI Taxonomy" id="1755582"/>
    <lineage>
        <taxon>Bacteria</taxon>
        <taxon>Bacillati</taxon>
        <taxon>Actinomycetota</taxon>
        <taxon>Actinomycetes</taxon>
        <taxon>Mycobacteriales</taxon>
        <taxon>Hoyosellaceae</taxon>
        <taxon>Hoyosella</taxon>
    </lineage>
</organism>
<dbReference type="GO" id="GO:0008609">
    <property type="term" value="F:alkylglycerone-phosphate synthase activity"/>
    <property type="evidence" value="ECO:0007669"/>
    <property type="project" value="InterPro"/>
</dbReference>
<evidence type="ECO:0000256" key="2">
    <source>
        <dbReference type="ARBA" id="ARBA00022630"/>
    </source>
</evidence>
<name>A0A916U5L4_9ACTN</name>
<evidence type="ECO:0000256" key="5">
    <source>
        <dbReference type="PIRSR" id="PIRSR625650-1"/>
    </source>
</evidence>
<dbReference type="Gene3D" id="1.10.45.10">
    <property type="entry name" value="Vanillyl-alcohol Oxidase, Chain A, domain 4"/>
    <property type="match status" value="1"/>
</dbReference>
<proteinExistence type="inferred from homology"/>
<dbReference type="PROSITE" id="PS51387">
    <property type="entry name" value="FAD_PCMH"/>
    <property type="match status" value="1"/>
</dbReference>
<feature type="binding site" evidence="7">
    <location>
        <begin position="260"/>
        <end position="266"/>
    </location>
    <ligand>
        <name>FAD</name>
        <dbReference type="ChEBI" id="CHEBI:57692"/>
    </ligand>
</feature>
<feature type="domain" description="FAD-binding PCMH-type" evidence="9">
    <location>
        <begin position="96"/>
        <end position="276"/>
    </location>
</feature>
<dbReference type="InterPro" id="IPR004113">
    <property type="entry name" value="FAD-bd_oxidored_4_C"/>
</dbReference>
<evidence type="ECO:0000256" key="8">
    <source>
        <dbReference type="PIRSR" id="PIRSR625650-4"/>
    </source>
</evidence>
<evidence type="ECO:0000256" key="4">
    <source>
        <dbReference type="ARBA" id="ARBA00023002"/>
    </source>
</evidence>
<accession>A0A916U5L4</accession>
<dbReference type="InterPro" id="IPR016164">
    <property type="entry name" value="FAD-linked_Oxase-like_C"/>
</dbReference>
<sequence>MADVMHWARWGNPTHMTNIPASAWQLIELAFGETRETPAVDKSTLAVPPISLTDAAMVSLRQIVGSDNVTTDNDSRISHTRGKSTTDLIKIRTGDLTDAPDAVVRPRDTDDVAAILAVCAEHTIAVVPYGGGTSVVGGLAAQSDGYTGVVALDLTHLNTFAVDHESRLATLGAGLLAPQAEKLLNEHGYTLGHFPQSFEYASIGGFAATRSSGQASSGYGRFDSMVKALTVVTPMGVLRLDAAPASAAGPDLRQLILGSEGAFGIITDVTIAVRPQPAQRIYETWRFATFADGTRAMRKLTQDGLNPTVFRLSDEAETAINLAKPGSIGADNPGGCLMVAGYEGTPERVSRLHDDVTAALEESGGTSLGAEDGEHWAKGRYDGPYLRDALLDHGILTETLETATFWSRLHTTYVAVKEAIEAALAPYGNAVIVMCHISHVYESGASLYFTVVTKQHEDGIEQWSAAKKAASDAMIATGATITHHHAIGRDHKPWFAQEIGDIGVSVLRAVKQRIDPTGILNPGVLIP</sequence>
<dbReference type="InterPro" id="IPR025650">
    <property type="entry name" value="Alkyl-DHAP_Synthase"/>
</dbReference>
<comment type="similarity">
    <text evidence="1">Belongs to the FAD-binding oxidoreductase/transferase type 4 family.</text>
</comment>
<dbReference type="InterPro" id="IPR036318">
    <property type="entry name" value="FAD-bd_PCMH-like_sf"/>
</dbReference>
<dbReference type="InterPro" id="IPR016167">
    <property type="entry name" value="FAD-bd_PCMH_sub1"/>
</dbReference>
<dbReference type="RefSeq" id="WP_188671454.1">
    <property type="nucleotide sequence ID" value="NZ_BMJH01000001.1"/>
</dbReference>
<dbReference type="Pfam" id="PF02913">
    <property type="entry name" value="FAD-oxidase_C"/>
    <property type="match status" value="1"/>
</dbReference>
<comment type="cofactor">
    <cofactor evidence="7">
        <name>FAD</name>
        <dbReference type="ChEBI" id="CHEBI:57692"/>
    </cofactor>
</comment>
<dbReference type="GO" id="GO:0016491">
    <property type="term" value="F:oxidoreductase activity"/>
    <property type="evidence" value="ECO:0007669"/>
    <property type="project" value="UniProtKB-KW"/>
</dbReference>
<dbReference type="Gene3D" id="3.30.300.330">
    <property type="match status" value="1"/>
</dbReference>
<reference evidence="10" key="2">
    <citation type="submission" date="2020-09" db="EMBL/GenBank/DDBJ databases">
        <authorList>
            <person name="Sun Q."/>
            <person name="Zhou Y."/>
        </authorList>
    </citation>
    <scope>NUCLEOTIDE SEQUENCE</scope>
    <source>
        <strain evidence="10">CGMCC 1.15478</strain>
    </source>
</reference>
<keyword evidence="3 7" id="KW-0274">FAD</keyword>
<evidence type="ECO:0000256" key="3">
    <source>
        <dbReference type="ARBA" id="ARBA00022827"/>
    </source>
</evidence>
<dbReference type="InterPro" id="IPR016171">
    <property type="entry name" value="Vanillyl_alc_oxidase_C-sub2"/>
</dbReference>
<feature type="binding site" evidence="6">
    <location>
        <position position="387"/>
    </location>
    <ligand>
        <name>substrate</name>
    </ligand>
</feature>
<feature type="active site" description="Proton donor/acceptor" evidence="5">
    <location>
        <position position="448"/>
    </location>
</feature>
<evidence type="ECO:0000259" key="9">
    <source>
        <dbReference type="PROSITE" id="PS51387"/>
    </source>
</evidence>
<dbReference type="GO" id="GO:0071949">
    <property type="term" value="F:FAD binding"/>
    <property type="evidence" value="ECO:0007669"/>
    <property type="project" value="InterPro"/>
</dbReference>
<dbReference type="InterPro" id="IPR006094">
    <property type="entry name" value="Oxid_FAD_bind_N"/>
</dbReference>
<dbReference type="SUPFAM" id="SSF55103">
    <property type="entry name" value="FAD-linked oxidases, C-terminal domain"/>
    <property type="match status" value="1"/>
</dbReference>
<dbReference type="Gene3D" id="3.30.70.3450">
    <property type="match status" value="1"/>
</dbReference>
<dbReference type="Gene3D" id="3.30.465.10">
    <property type="match status" value="1"/>
</dbReference>
<dbReference type="AlphaFoldDB" id="A0A916U5L4"/>
<dbReference type="Proteomes" id="UP000641514">
    <property type="component" value="Unassembled WGS sequence"/>
</dbReference>
<keyword evidence="2" id="KW-0285">Flavoprotein</keyword>
<evidence type="ECO:0000256" key="1">
    <source>
        <dbReference type="ARBA" id="ARBA00008000"/>
    </source>
</evidence>
<dbReference type="SUPFAM" id="SSF56176">
    <property type="entry name" value="FAD-binding/transporter-associated domain-like"/>
    <property type="match status" value="1"/>
</dbReference>
<feature type="binding site" evidence="7">
    <location>
        <begin position="128"/>
        <end position="134"/>
    </location>
    <ligand>
        <name>FAD</name>
        <dbReference type="ChEBI" id="CHEBI:57692"/>
    </ligand>
</feature>
<feature type="site" description="Important for enzyme activity" evidence="8">
    <location>
        <position position="311"/>
    </location>
</feature>
<evidence type="ECO:0000313" key="10">
    <source>
        <dbReference type="EMBL" id="GGC60726.1"/>
    </source>
</evidence>
<dbReference type="PANTHER" id="PTHR46568:SF1">
    <property type="entry name" value="ALKYLDIHYDROXYACETONEPHOSPHATE SYNTHASE, PEROXISOMAL"/>
    <property type="match status" value="1"/>
</dbReference>
<dbReference type="InterPro" id="IPR016166">
    <property type="entry name" value="FAD-bd_PCMH"/>
</dbReference>
<protein>
    <submittedName>
        <fullName evidence="10">Alkyldihydroxyacetonephosphate synthase</fullName>
    </submittedName>
</protein>
<dbReference type="EMBL" id="BMJH01000001">
    <property type="protein sequence ID" value="GGC60726.1"/>
    <property type="molecule type" value="Genomic_DNA"/>
</dbReference>
<dbReference type="Gene3D" id="3.30.43.10">
    <property type="entry name" value="Uridine Diphospho-n-acetylenolpyruvylglucosamine Reductase, domain 2"/>
    <property type="match status" value="1"/>
</dbReference>
<evidence type="ECO:0000313" key="11">
    <source>
        <dbReference type="Proteomes" id="UP000641514"/>
    </source>
</evidence>
<evidence type="ECO:0000256" key="7">
    <source>
        <dbReference type="PIRSR" id="PIRSR625650-3"/>
    </source>
</evidence>
<reference evidence="10" key="1">
    <citation type="journal article" date="2014" name="Int. J. Syst. Evol. Microbiol.">
        <title>Complete genome sequence of Corynebacterium casei LMG S-19264T (=DSM 44701T), isolated from a smear-ripened cheese.</title>
        <authorList>
            <consortium name="US DOE Joint Genome Institute (JGI-PGF)"/>
            <person name="Walter F."/>
            <person name="Albersmeier A."/>
            <person name="Kalinowski J."/>
            <person name="Ruckert C."/>
        </authorList>
    </citation>
    <scope>NUCLEOTIDE SEQUENCE</scope>
    <source>
        <strain evidence="10">CGMCC 1.15478</strain>
    </source>
</reference>
<keyword evidence="11" id="KW-1185">Reference proteome</keyword>
<dbReference type="PANTHER" id="PTHR46568">
    <property type="entry name" value="ALKYLDIHYDROXYACETONEPHOSPHATE SYNTHASE, PEROXISOMAL"/>
    <property type="match status" value="1"/>
</dbReference>
<keyword evidence="4" id="KW-0560">Oxidoreductase</keyword>
<gene>
    <name evidence="10" type="ORF">GCM10011410_11500</name>
</gene>
<dbReference type="GO" id="GO:0008610">
    <property type="term" value="P:lipid biosynthetic process"/>
    <property type="evidence" value="ECO:0007669"/>
    <property type="project" value="InterPro"/>
</dbReference>
<comment type="caution">
    <text evidence="10">The sequence shown here is derived from an EMBL/GenBank/DDBJ whole genome shotgun (WGS) entry which is preliminary data.</text>
</comment>
<feature type="binding site" evidence="7">
    <location>
        <begin position="209"/>
        <end position="212"/>
    </location>
    <ligand>
        <name>FAD</name>
        <dbReference type="ChEBI" id="CHEBI:57692"/>
    </ligand>
</feature>